<keyword evidence="3" id="KW-1185">Reference proteome</keyword>
<dbReference type="Pfam" id="PF05257">
    <property type="entry name" value="CHAP"/>
    <property type="match status" value="1"/>
</dbReference>
<organism evidence="2 3">
    <name type="scientific">Paenibacillus aquistagni</name>
    <dbReference type="NCBI Taxonomy" id="1852522"/>
    <lineage>
        <taxon>Bacteria</taxon>
        <taxon>Bacillati</taxon>
        <taxon>Bacillota</taxon>
        <taxon>Bacilli</taxon>
        <taxon>Bacillales</taxon>
        <taxon>Paenibacillaceae</taxon>
        <taxon>Paenibacillus</taxon>
    </lineage>
</organism>
<dbReference type="AlphaFoldDB" id="A0A1X7IY57"/>
<dbReference type="InterPro" id="IPR007921">
    <property type="entry name" value="CHAP_dom"/>
</dbReference>
<dbReference type="InterPro" id="IPR038765">
    <property type="entry name" value="Papain-like_cys_pep_sf"/>
</dbReference>
<accession>A0A1X7IY57</accession>
<dbReference type="Gene3D" id="3.90.1720.10">
    <property type="entry name" value="endopeptidase domain like (from Nostoc punctiforme)"/>
    <property type="match status" value="1"/>
</dbReference>
<evidence type="ECO:0000259" key="1">
    <source>
        <dbReference type="Pfam" id="PF05257"/>
    </source>
</evidence>
<sequence>MSRRSKMASAAKEWASKPLIGNENKCGPDLEPILCYFPREDKSVGFDWCAAFVYHCCIEAGLNLPVRYPAPVSRNFAWVEAWIEWGQLYGFYHHKSDLTFTPDQGDLIIFDNLVGNGLNDHIGVVLAIDQDKIITAEGNYNNLSGIFQRAPEQVNGYIRIDDTYQVRSNSLIIKE</sequence>
<protein>
    <submittedName>
        <fullName evidence="2">CHAP domain-containing protein</fullName>
    </submittedName>
</protein>
<dbReference type="Proteomes" id="UP000193834">
    <property type="component" value="Unassembled WGS sequence"/>
</dbReference>
<feature type="domain" description="Peptidase C51" evidence="1">
    <location>
        <begin position="43"/>
        <end position="139"/>
    </location>
</feature>
<evidence type="ECO:0000313" key="2">
    <source>
        <dbReference type="EMBL" id="SMG19927.1"/>
    </source>
</evidence>
<dbReference type="STRING" id="1852522.SAMN06295960_0974"/>
<reference evidence="2 3" key="1">
    <citation type="submission" date="2017-04" db="EMBL/GenBank/DDBJ databases">
        <authorList>
            <person name="Afonso C.L."/>
            <person name="Miller P.J."/>
            <person name="Scott M.A."/>
            <person name="Spackman E."/>
            <person name="Goraichik I."/>
            <person name="Dimitrov K.M."/>
            <person name="Suarez D.L."/>
            <person name="Swayne D.E."/>
        </authorList>
    </citation>
    <scope>NUCLEOTIDE SEQUENCE [LARGE SCALE GENOMIC DNA]</scope>
    <source>
        <strain evidence="2 3">11</strain>
    </source>
</reference>
<name>A0A1X7IY57_9BACL</name>
<dbReference type="RefSeq" id="WP_085493175.1">
    <property type="nucleotide sequence ID" value="NZ_FXAZ01000001.1"/>
</dbReference>
<gene>
    <name evidence="2" type="ORF">SAMN06295960_0974</name>
</gene>
<proteinExistence type="predicted"/>
<evidence type="ECO:0000313" key="3">
    <source>
        <dbReference type="Proteomes" id="UP000193834"/>
    </source>
</evidence>
<dbReference type="SUPFAM" id="SSF54001">
    <property type="entry name" value="Cysteine proteinases"/>
    <property type="match status" value="1"/>
</dbReference>
<dbReference type="EMBL" id="FXAZ01000001">
    <property type="protein sequence ID" value="SMG19927.1"/>
    <property type="molecule type" value="Genomic_DNA"/>
</dbReference>
<dbReference type="OrthoDB" id="1767989at2"/>